<organism evidence="1 2">
    <name type="scientific">Mortierella alpina</name>
    <name type="common">Oleaginous fungus</name>
    <name type="synonym">Mortierella renispora</name>
    <dbReference type="NCBI Taxonomy" id="64518"/>
    <lineage>
        <taxon>Eukaryota</taxon>
        <taxon>Fungi</taxon>
        <taxon>Fungi incertae sedis</taxon>
        <taxon>Mucoromycota</taxon>
        <taxon>Mortierellomycotina</taxon>
        <taxon>Mortierellomycetes</taxon>
        <taxon>Mortierellales</taxon>
        <taxon>Mortierellaceae</taxon>
        <taxon>Mortierella</taxon>
    </lineage>
</organism>
<name>A0A9P6M6P8_MORAP</name>
<protein>
    <submittedName>
        <fullName evidence="1">Uncharacterized protein</fullName>
    </submittedName>
</protein>
<comment type="caution">
    <text evidence="1">The sequence shown here is derived from an EMBL/GenBank/DDBJ whole genome shotgun (WGS) entry which is preliminary data.</text>
</comment>
<evidence type="ECO:0000313" key="1">
    <source>
        <dbReference type="EMBL" id="KAF9967776.1"/>
    </source>
</evidence>
<reference evidence="1" key="1">
    <citation type="journal article" date="2020" name="Fungal Divers.">
        <title>Resolving the Mortierellaceae phylogeny through synthesis of multi-gene phylogenetics and phylogenomics.</title>
        <authorList>
            <person name="Vandepol N."/>
            <person name="Liber J."/>
            <person name="Desiro A."/>
            <person name="Na H."/>
            <person name="Kennedy M."/>
            <person name="Barry K."/>
            <person name="Grigoriev I.V."/>
            <person name="Miller A.N."/>
            <person name="O'Donnell K."/>
            <person name="Stajich J.E."/>
            <person name="Bonito G."/>
        </authorList>
    </citation>
    <scope>NUCLEOTIDE SEQUENCE</scope>
    <source>
        <strain evidence="1">CK1249</strain>
    </source>
</reference>
<evidence type="ECO:0000313" key="2">
    <source>
        <dbReference type="Proteomes" id="UP000738359"/>
    </source>
</evidence>
<sequence>MDVAEARFESIMTAICGVEECVGRQQASKTGSQPDLISKDALGGDMDQRSPAVLVNKEFCRLIDGLLSPKVAAGVQESVFNLSSKIISLLLEGGARLPCLSSLAFVALYHGVVVIKLLSTLNDAFLQFSQGVLKARRLCGDLYSAFGMVAEGDLFGVQEDADEEDAGAEAEAAATVTKDVARCWPRLGRRDDSIELTDDGIVAVDERLLSRAGTSVGGGADIGGDMGLTADEGL</sequence>
<gene>
    <name evidence="1" type="ORF">BGZ70_008254</name>
</gene>
<dbReference type="Proteomes" id="UP000738359">
    <property type="component" value="Unassembled WGS sequence"/>
</dbReference>
<proteinExistence type="predicted"/>
<dbReference type="AlphaFoldDB" id="A0A9P6M6P8"/>
<dbReference type="EMBL" id="JAAAHY010000058">
    <property type="protein sequence ID" value="KAF9967776.1"/>
    <property type="molecule type" value="Genomic_DNA"/>
</dbReference>
<accession>A0A9P6M6P8</accession>
<keyword evidence="2" id="KW-1185">Reference proteome</keyword>